<evidence type="ECO:0000256" key="1">
    <source>
        <dbReference type="SAM" id="Coils"/>
    </source>
</evidence>
<name>A0A3G8LGP1_9MOLU</name>
<feature type="coiled-coil region" evidence="1">
    <location>
        <begin position="165"/>
        <end position="192"/>
    </location>
</feature>
<proteinExistence type="predicted"/>
<feature type="coiled-coil region" evidence="1">
    <location>
        <begin position="228"/>
        <end position="262"/>
    </location>
</feature>
<dbReference type="KEGG" id="mstr:EGN60_02660"/>
<organism evidence="2 3">
    <name type="scientific">Mycoplasma struthionis</name>
    <dbReference type="NCBI Taxonomy" id="538220"/>
    <lineage>
        <taxon>Bacteria</taxon>
        <taxon>Bacillati</taxon>
        <taxon>Mycoplasmatota</taxon>
        <taxon>Mollicutes</taxon>
        <taxon>Mycoplasmataceae</taxon>
        <taxon>Mycoplasma</taxon>
    </lineage>
</organism>
<keyword evidence="3" id="KW-1185">Reference proteome</keyword>
<protein>
    <submittedName>
        <fullName evidence="2">Uncharacterized protein</fullName>
    </submittedName>
</protein>
<keyword evidence="1" id="KW-0175">Coiled coil</keyword>
<reference evidence="2 3" key="1">
    <citation type="submission" date="2018-11" db="EMBL/GenBank/DDBJ databases">
        <title>Genome sequence of Mycoplasma struthionis sp. nov.</title>
        <authorList>
            <person name="Spergser J."/>
        </authorList>
    </citation>
    <scope>NUCLEOTIDE SEQUENCE [LARGE SCALE GENOMIC DNA]</scope>
    <source>
        <strain evidence="2 3">237IA</strain>
    </source>
</reference>
<sequence length="296" mass="32285">MTVVAVKSADETPVPTLNGNLKAVATGVKTVLEDQLTPTTQLDAAIAKIDELKKLSAQMATPENMNLDSKLDLAVKAQVLFQEILKGVQDASQEISTDKPEILEAKKTEIKKIRESKKEVKSIKDSVTLPINSENITDNAGNAVLNAVLTSDPNIASALATLDELETVKNTKEELTKKDKTIKEKIQKAKDAIKSATSKLVDSSIKNIETAANPQLNNMTIKQYLEVVKKAVGNNEKGKKMIKEAEEDIKKLEAKKEMIATINGETDYKKQIAAASEVSKLFQKILKNLQDAAFAQ</sequence>
<dbReference type="RefSeq" id="WP_124724532.1">
    <property type="nucleotide sequence ID" value="NZ_CP034044.1"/>
</dbReference>
<evidence type="ECO:0000313" key="3">
    <source>
        <dbReference type="Proteomes" id="UP000275883"/>
    </source>
</evidence>
<dbReference type="AlphaFoldDB" id="A0A3G8LGP1"/>
<accession>A0A3G8LGP1</accession>
<dbReference type="Proteomes" id="UP000275883">
    <property type="component" value="Chromosome"/>
</dbReference>
<evidence type="ECO:0000313" key="2">
    <source>
        <dbReference type="EMBL" id="AZG68839.1"/>
    </source>
</evidence>
<gene>
    <name evidence="2" type="ORF">EGN60_02660</name>
</gene>
<dbReference type="EMBL" id="CP034044">
    <property type="protein sequence ID" value="AZG68839.1"/>
    <property type="molecule type" value="Genomic_DNA"/>
</dbReference>